<dbReference type="SUPFAM" id="SSF47616">
    <property type="entry name" value="GST C-terminal domain-like"/>
    <property type="match status" value="1"/>
</dbReference>
<dbReference type="SUPFAM" id="SSF52833">
    <property type="entry name" value="Thioredoxin-like"/>
    <property type="match status" value="1"/>
</dbReference>
<keyword evidence="5" id="KW-1185">Reference proteome</keyword>
<dbReference type="InterPro" id="IPR036282">
    <property type="entry name" value="Glutathione-S-Trfase_C_sf"/>
</dbReference>
<dbReference type="Gene3D" id="3.40.30.10">
    <property type="entry name" value="Glutaredoxin"/>
    <property type="match status" value="1"/>
</dbReference>
<dbReference type="PROSITE" id="PS50405">
    <property type="entry name" value="GST_CTER"/>
    <property type="match status" value="1"/>
</dbReference>
<dbReference type="GO" id="GO:0005737">
    <property type="term" value="C:cytoplasm"/>
    <property type="evidence" value="ECO:0007669"/>
    <property type="project" value="InterPro"/>
</dbReference>
<dbReference type="InterPro" id="IPR004045">
    <property type="entry name" value="Glutathione_S-Trfase_N"/>
</dbReference>
<dbReference type="InterPro" id="IPR010987">
    <property type="entry name" value="Glutathione-S-Trfase_C-like"/>
</dbReference>
<dbReference type="InterPro" id="IPR034330">
    <property type="entry name" value="GST_Zeta_C"/>
</dbReference>
<dbReference type="GO" id="GO:0006559">
    <property type="term" value="P:L-phenylalanine catabolic process"/>
    <property type="evidence" value="ECO:0007669"/>
    <property type="project" value="TreeGrafter"/>
</dbReference>
<dbReference type="GO" id="GO:0004364">
    <property type="term" value="F:glutathione transferase activity"/>
    <property type="evidence" value="ECO:0007669"/>
    <property type="project" value="TreeGrafter"/>
</dbReference>
<dbReference type="SFLD" id="SFLDS00019">
    <property type="entry name" value="Glutathione_Transferase_(cytos"/>
    <property type="match status" value="1"/>
</dbReference>
<dbReference type="InterPro" id="IPR034333">
    <property type="entry name" value="GST_Zeta_N"/>
</dbReference>
<evidence type="ECO:0000259" key="2">
    <source>
        <dbReference type="PROSITE" id="PS50404"/>
    </source>
</evidence>
<dbReference type="PANTHER" id="PTHR42673">
    <property type="entry name" value="MALEYLACETOACETATE ISOMERASE"/>
    <property type="match status" value="1"/>
</dbReference>
<sequence length="208" mass="22996">MKLYTYFRSSAAFRVRIALNLKGVRYEAVPVNLLKGEQKAEGYRLVNPQGRVPSLDLGTTVLTQSPALLEYLDEVYPEPPLLPVGAVQRAKVRAVASIVACDIHPLNNSGTLAYLKNRLGHDQAAMDAWYAHWVREGFDAIEKMIEPGPYAFGNRVTLADLYLVPQVFNARRFNVPLDDYPKIRAVDAACADLPAFRDAAPANQPDAA</sequence>
<dbReference type="Pfam" id="PF13410">
    <property type="entry name" value="GST_C_2"/>
    <property type="match status" value="1"/>
</dbReference>
<evidence type="ECO:0000256" key="1">
    <source>
        <dbReference type="ARBA" id="ARBA00010007"/>
    </source>
</evidence>
<dbReference type="NCBIfam" id="TIGR01262">
    <property type="entry name" value="maiA"/>
    <property type="match status" value="1"/>
</dbReference>
<dbReference type="PANTHER" id="PTHR42673:SF4">
    <property type="entry name" value="MALEYLACETOACETATE ISOMERASE"/>
    <property type="match status" value="1"/>
</dbReference>
<dbReference type="CDD" id="cd03191">
    <property type="entry name" value="GST_C_Zeta"/>
    <property type="match status" value="1"/>
</dbReference>
<dbReference type="CDD" id="cd03042">
    <property type="entry name" value="GST_N_Zeta"/>
    <property type="match status" value="1"/>
</dbReference>
<dbReference type="SFLD" id="SFLDG00358">
    <property type="entry name" value="Main_(cytGST)"/>
    <property type="match status" value="1"/>
</dbReference>
<dbReference type="EMBL" id="CP045423">
    <property type="protein sequence ID" value="QFU16180.1"/>
    <property type="molecule type" value="Genomic_DNA"/>
</dbReference>
<name>A0A5P9JXP1_9HYPH</name>
<feature type="domain" description="GST C-terminal" evidence="3">
    <location>
        <begin position="85"/>
        <end position="208"/>
    </location>
</feature>
<dbReference type="InterPro" id="IPR040079">
    <property type="entry name" value="Glutathione_S-Trfase"/>
</dbReference>
<protein>
    <submittedName>
        <fullName evidence="4">Maleylacetoacetate isomerase</fullName>
        <ecNumber evidence="4">5.2.1.2</ecNumber>
    </submittedName>
</protein>
<dbReference type="Proteomes" id="UP000325614">
    <property type="component" value="Chromosome"/>
</dbReference>
<dbReference type="Gene3D" id="1.20.1050.10">
    <property type="match status" value="1"/>
</dbReference>
<accession>A0A5P9JXP1</accession>
<dbReference type="GO" id="GO:0016034">
    <property type="term" value="F:maleylacetoacetate isomerase activity"/>
    <property type="evidence" value="ECO:0007669"/>
    <property type="project" value="UniProtKB-EC"/>
</dbReference>
<dbReference type="InterPro" id="IPR036249">
    <property type="entry name" value="Thioredoxin-like_sf"/>
</dbReference>
<reference evidence="4 5" key="1">
    <citation type="submission" date="2019-10" db="EMBL/GenBank/DDBJ databases">
        <title>Isolation, Identification of Microvirga thermotolerans HR1, a novel thermophilic bacterium and Comparative Genomics of the genus Microvirga.</title>
        <authorList>
            <person name="Li J."/>
            <person name="Zhang W."/>
            <person name="Lin M."/>
            <person name="Wang J."/>
        </authorList>
    </citation>
    <scope>NUCLEOTIDE SEQUENCE [LARGE SCALE GENOMIC DNA]</scope>
    <source>
        <strain evidence="4 5">HR1</strain>
    </source>
</reference>
<comment type="similarity">
    <text evidence="1">Belongs to the GST superfamily. Zeta family.</text>
</comment>
<dbReference type="InterPro" id="IPR005955">
    <property type="entry name" value="GST_Zeta"/>
</dbReference>
<dbReference type="Pfam" id="PF13417">
    <property type="entry name" value="GST_N_3"/>
    <property type="match status" value="1"/>
</dbReference>
<dbReference type="KEGG" id="mico:GDR74_08060"/>
<feature type="domain" description="GST N-terminal" evidence="2">
    <location>
        <begin position="1"/>
        <end position="80"/>
    </location>
</feature>
<proteinExistence type="inferred from homology"/>
<dbReference type="PROSITE" id="PS50404">
    <property type="entry name" value="GST_NTER"/>
    <property type="match status" value="1"/>
</dbReference>
<evidence type="ECO:0000259" key="3">
    <source>
        <dbReference type="PROSITE" id="PS50405"/>
    </source>
</evidence>
<evidence type="ECO:0000313" key="4">
    <source>
        <dbReference type="EMBL" id="QFU16180.1"/>
    </source>
</evidence>
<keyword evidence="4" id="KW-0413">Isomerase</keyword>
<evidence type="ECO:0000313" key="5">
    <source>
        <dbReference type="Proteomes" id="UP000325614"/>
    </source>
</evidence>
<dbReference type="RefSeq" id="WP_152585825.1">
    <property type="nucleotide sequence ID" value="NZ_CP045423.1"/>
</dbReference>
<dbReference type="AlphaFoldDB" id="A0A5P9JXP1"/>
<gene>
    <name evidence="4" type="primary">maiA</name>
    <name evidence="4" type="ORF">GDR74_08060</name>
</gene>
<dbReference type="GO" id="GO:0006749">
    <property type="term" value="P:glutathione metabolic process"/>
    <property type="evidence" value="ECO:0007669"/>
    <property type="project" value="TreeGrafter"/>
</dbReference>
<dbReference type="EC" id="5.2.1.2" evidence="4"/>
<organism evidence="4 5">
    <name type="scientific">Microvirga thermotolerans</name>
    <dbReference type="NCBI Taxonomy" id="2651334"/>
    <lineage>
        <taxon>Bacteria</taxon>
        <taxon>Pseudomonadati</taxon>
        <taxon>Pseudomonadota</taxon>
        <taxon>Alphaproteobacteria</taxon>
        <taxon>Hyphomicrobiales</taxon>
        <taxon>Methylobacteriaceae</taxon>
        <taxon>Microvirga</taxon>
    </lineage>
</organism>